<accession>A0A1I1N4E2</accession>
<proteinExistence type="predicted"/>
<name>A0A1I1N4E2_9FLAO</name>
<dbReference type="AlphaFoldDB" id="A0A1I1N4E2"/>
<dbReference type="PROSITE" id="PS51257">
    <property type="entry name" value="PROKAR_LIPOPROTEIN"/>
    <property type="match status" value="1"/>
</dbReference>
<feature type="chain" id="PRO_5011463938" evidence="1">
    <location>
        <begin position="21"/>
        <end position="206"/>
    </location>
</feature>
<gene>
    <name evidence="2" type="ORF">SAMN04487907_11145</name>
</gene>
<organism evidence="2 3">
    <name type="scientific">Zunongwangia mangrovi</name>
    <dbReference type="NCBI Taxonomy" id="1334022"/>
    <lineage>
        <taxon>Bacteria</taxon>
        <taxon>Pseudomonadati</taxon>
        <taxon>Bacteroidota</taxon>
        <taxon>Flavobacteriia</taxon>
        <taxon>Flavobacteriales</taxon>
        <taxon>Flavobacteriaceae</taxon>
        <taxon>Zunongwangia</taxon>
    </lineage>
</organism>
<evidence type="ECO:0000313" key="3">
    <source>
        <dbReference type="Proteomes" id="UP000199438"/>
    </source>
</evidence>
<feature type="signal peptide" evidence="1">
    <location>
        <begin position="1"/>
        <end position="20"/>
    </location>
</feature>
<dbReference type="OrthoDB" id="979576at2"/>
<dbReference type="Proteomes" id="UP000199438">
    <property type="component" value="Unassembled WGS sequence"/>
</dbReference>
<evidence type="ECO:0000256" key="1">
    <source>
        <dbReference type="SAM" id="SignalP"/>
    </source>
</evidence>
<keyword evidence="1" id="KW-0732">Signal</keyword>
<protein>
    <submittedName>
        <fullName evidence="2">Uncharacterized protein</fullName>
    </submittedName>
</protein>
<dbReference type="EMBL" id="FOKV01000011">
    <property type="protein sequence ID" value="SFC88660.1"/>
    <property type="molecule type" value="Genomic_DNA"/>
</dbReference>
<sequence>MKKIYILFLFTFLISCKSQYSTTALSNNFSKEQIKDLNKITEFFKNQMCITMDSDFKKCYRKIPHEYLKATGNGFWTNIDFDQQKELYNQISKSTFDEIWMFSEATFYPSGTKAKSLSAVSTGKYQNFLEDFGRENPRIAKYAERIEASGDFGGFDFNYREILKDKKSFDLKDPNIQLILAIHYLSLNDHATRNKALMRTKKPKFD</sequence>
<evidence type="ECO:0000313" key="2">
    <source>
        <dbReference type="EMBL" id="SFC88660.1"/>
    </source>
</evidence>
<keyword evidence="3" id="KW-1185">Reference proteome</keyword>
<reference evidence="3" key="1">
    <citation type="submission" date="2016-10" db="EMBL/GenBank/DDBJ databases">
        <authorList>
            <person name="Varghese N."/>
            <person name="Submissions S."/>
        </authorList>
    </citation>
    <scope>NUCLEOTIDE SEQUENCE [LARGE SCALE GENOMIC DNA]</scope>
    <source>
        <strain evidence="3">DSM 24499</strain>
    </source>
</reference>